<feature type="transmembrane region" description="Helical" evidence="1">
    <location>
        <begin position="47"/>
        <end position="71"/>
    </location>
</feature>
<proteinExistence type="predicted"/>
<organism evidence="3 4">
    <name type="scientific">Panicum virgatum</name>
    <name type="common">Blackwell switchgrass</name>
    <dbReference type="NCBI Taxonomy" id="38727"/>
    <lineage>
        <taxon>Eukaryota</taxon>
        <taxon>Viridiplantae</taxon>
        <taxon>Streptophyta</taxon>
        <taxon>Embryophyta</taxon>
        <taxon>Tracheophyta</taxon>
        <taxon>Spermatophyta</taxon>
        <taxon>Magnoliopsida</taxon>
        <taxon>Liliopsida</taxon>
        <taxon>Poales</taxon>
        <taxon>Poaceae</taxon>
        <taxon>PACMAD clade</taxon>
        <taxon>Panicoideae</taxon>
        <taxon>Panicodae</taxon>
        <taxon>Paniceae</taxon>
        <taxon>Panicinae</taxon>
        <taxon>Panicum</taxon>
        <taxon>Panicum sect. Hiantes</taxon>
    </lineage>
</organism>
<dbReference type="InterPro" id="IPR026961">
    <property type="entry name" value="PGG_dom"/>
</dbReference>
<feature type="transmembrane region" description="Helical" evidence="1">
    <location>
        <begin position="154"/>
        <end position="173"/>
    </location>
</feature>
<evidence type="ECO:0000256" key="1">
    <source>
        <dbReference type="SAM" id="Phobius"/>
    </source>
</evidence>
<keyword evidence="1" id="KW-0812">Transmembrane</keyword>
<dbReference type="PANTHER" id="PTHR24177">
    <property type="entry name" value="CASKIN"/>
    <property type="match status" value="1"/>
</dbReference>
<feature type="transmembrane region" description="Helical" evidence="1">
    <location>
        <begin position="224"/>
        <end position="245"/>
    </location>
</feature>
<evidence type="ECO:0000313" key="4">
    <source>
        <dbReference type="Proteomes" id="UP000823388"/>
    </source>
</evidence>
<comment type="caution">
    <text evidence="3">The sequence shown here is derived from an EMBL/GenBank/DDBJ whole genome shotgun (WGS) entry which is preliminary data.</text>
</comment>
<evidence type="ECO:0000313" key="3">
    <source>
        <dbReference type="EMBL" id="KAG2558904.1"/>
    </source>
</evidence>
<accession>A0A8T0PKY7</accession>
<reference evidence="3" key="1">
    <citation type="submission" date="2020-05" db="EMBL/GenBank/DDBJ databases">
        <title>WGS assembly of Panicum virgatum.</title>
        <authorList>
            <person name="Lovell J.T."/>
            <person name="Jenkins J."/>
            <person name="Shu S."/>
            <person name="Juenger T.E."/>
            <person name="Schmutz J."/>
        </authorList>
    </citation>
    <scope>NUCLEOTIDE SEQUENCE</scope>
    <source>
        <strain evidence="3">AP13</strain>
    </source>
</reference>
<keyword evidence="1" id="KW-0472">Membrane</keyword>
<dbReference type="Proteomes" id="UP000823388">
    <property type="component" value="Chromosome 8N"/>
</dbReference>
<evidence type="ECO:0000259" key="2">
    <source>
        <dbReference type="Pfam" id="PF13962"/>
    </source>
</evidence>
<feature type="transmembrane region" description="Helical" evidence="1">
    <location>
        <begin position="21"/>
        <end position="41"/>
    </location>
</feature>
<dbReference type="GO" id="GO:0016020">
    <property type="term" value="C:membrane"/>
    <property type="evidence" value="ECO:0007669"/>
    <property type="project" value="TreeGrafter"/>
</dbReference>
<feature type="transmembrane region" description="Helical" evidence="1">
    <location>
        <begin position="193"/>
        <end position="212"/>
    </location>
</feature>
<dbReference type="AlphaFoldDB" id="A0A8T0PKY7"/>
<feature type="domain" description="PGG" evidence="2">
    <location>
        <begin position="101"/>
        <end position="216"/>
    </location>
</feature>
<keyword evidence="4" id="KW-1185">Reference proteome</keyword>
<keyword evidence="1" id="KW-1133">Transmembrane helix</keyword>
<dbReference type="Pfam" id="PF13962">
    <property type="entry name" value="PGG"/>
    <property type="match status" value="1"/>
</dbReference>
<protein>
    <recommendedName>
        <fullName evidence="2">PGG domain-containing protein</fullName>
    </recommendedName>
</protein>
<sequence>MAEDTNKQQSLGSTEYQLKKYLLLAVMLVDALGLVGAYAGGGSHDRFTTVCAAVLLSGVALYGVGAFLTYFARHPPDLRLRCRRRGAAEVPQRRPPPAGKLGKKHEILLVLAIFAATNAYVAGLNPPGGFWRLEGHRAAGDPVLQGAHPRRYRAFFFFNTTAFAASLLAITLIMDYEKLDLDEGKIEQQPRVVALYGLIVTELLGLGGAYAAGSCRDRKHSAQVLLLLLPVVAWISLQQVLVQVLRRINPKKLLPCTDEGEGCCGSLIKSFKNSRITSYICAVRIGGMSEDLKRTR</sequence>
<dbReference type="EMBL" id="CM029052">
    <property type="protein sequence ID" value="KAG2558904.1"/>
    <property type="molecule type" value="Genomic_DNA"/>
</dbReference>
<dbReference type="PANTHER" id="PTHR24177:SF432">
    <property type="entry name" value="OS06G0286146 PROTEIN"/>
    <property type="match status" value="1"/>
</dbReference>
<gene>
    <name evidence="3" type="ORF">PVAP13_8NG330000</name>
</gene>
<name>A0A8T0PKY7_PANVG</name>